<evidence type="ECO:0000256" key="2">
    <source>
        <dbReference type="ARBA" id="ARBA00022448"/>
    </source>
</evidence>
<name>A0A4Z0W9Q0_9GAMM</name>
<dbReference type="Proteomes" id="UP000297475">
    <property type="component" value="Unassembled WGS sequence"/>
</dbReference>
<feature type="transmembrane region" description="Helical" evidence="6">
    <location>
        <begin position="456"/>
        <end position="476"/>
    </location>
</feature>
<feature type="transmembrane region" description="Helical" evidence="6">
    <location>
        <begin position="44"/>
        <end position="67"/>
    </location>
</feature>
<keyword evidence="3 6" id="KW-0812">Transmembrane</keyword>
<dbReference type="EMBL" id="SRMF01000006">
    <property type="protein sequence ID" value="TGG92053.1"/>
    <property type="molecule type" value="Genomic_DNA"/>
</dbReference>
<feature type="transmembrane region" description="Helical" evidence="6">
    <location>
        <begin position="482"/>
        <end position="500"/>
    </location>
</feature>
<dbReference type="PANTHER" id="PTHR42948">
    <property type="entry name" value="TRANSPORTER"/>
    <property type="match status" value="1"/>
</dbReference>
<keyword evidence="2" id="KW-0813">Transport</keyword>
<accession>A0A4Z0W9Q0</accession>
<evidence type="ECO:0008006" key="9">
    <source>
        <dbReference type="Google" id="ProtNLM"/>
    </source>
</evidence>
<keyword evidence="4 6" id="KW-1133">Transmembrane helix</keyword>
<feature type="transmembrane region" description="Helical" evidence="6">
    <location>
        <begin position="335"/>
        <end position="360"/>
    </location>
</feature>
<dbReference type="InterPro" id="IPR000175">
    <property type="entry name" value="Na/ntran_symport"/>
</dbReference>
<dbReference type="SUPFAM" id="SSF161070">
    <property type="entry name" value="SNF-like"/>
    <property type="match status" value="1"/>
</dbReference>
<keyword evidence="5 6" id="KW-0472">Membrane</keyword>
<keyword evidence="8" id="KW-1185">Reference proteome</keyword>
<dbReference type="PROSITE" id="PS50267">
    <property type="entry name" value="NA_NEUROTRAN_SYMP_3"/>
    <property type="match status" value="1"/>
</dbReference>
<evidence type="ECO:0000256" key="1">
    <source>
        <dbReference type="ARBA" id="ARBA00004141"/>
    </source>
</evidence>
<dbReference type="AlphaFoldDB" id="A0A4Z0W9Q0"/>
<feature type="transmembrane region" description="Helical" evidence="6">
    <location>
        <begin position="179"/>
        <end position="196"/>
    </location>
</feature>
<feature type="transmembrane region" description="Helical" evidence="6">
    <location>
        <begin position="413"/>
        <end position="435"/>
    </location>
</feature>
<evidence type="ECO:0000256" key="5">
    <source>
        <dbReference type="ARBA" id="ARBA00023136"/>
    </source>
</evidence>
<dbReference type="PANTHER" id="PTHR42948:SF1">
    <property type="entry name" value="TRANSPORTER"/>
    <property type="match status" value="1"/>
</dbReference>
<feature type="transmembrane region" description="Helical" evidence="6">
    <location>
        <begin position="249"/>
        <end position="273"/>
    </location>
</feature>
<dbReference type="GO" id="GO:0016020">
    <property type="term" value="C:membrane"/>
    <property type="evidence" value="ECO:0007669"/>
    <property type="project" value="UniProtKB-SubCell"/>
</dbReference>
<dbReference type="Pfam" id="PF00209">
    <property type="entry name" value="SNF"/>
    <property type="match status" value="2"/>
</dbReference>
<dbReference type="NCBIfam" id="NF037979">
    <property type="entry name" value="Na_transp"/>
    <property type="match status" value="1"/>
</dbReference>
<evidence type="ECO:0000256" key="3">
    <source>
        <dbReference type="ARBA" id="ARBA00022692"/>
    </source>
</evidence>
<feature type="transmembrane region" description="Helical" evidence="6">
    <location>
        <begin position="123"/>
        <end position="147"/>
    </location>
</feature>
<reference evidence="7 8" key="1">
    <citation type="submission" date="2019-04" db="EMBL/GenBank/DDBJ databases">
        <title>Natronospirillum operosus gen. nov., sp. nov., a haloalkaliphilic satellite isolated from decaying biomass of laboratory culture of cyanobacterium Geitlerinema sp. and proposal of Natronospirillaceae fam. nov. and Saccharospirillaceae fam. nov.</title>
        <authorList>
            <person name="Kevbrin V."/>
            <person name="Boltyanskaya Y."/>
            <person name="Koziaeva V."/>
            <person name="Grouzdev D.S."/>
            <person name="Park M."/>
            <person name="Cho J."/>
        </authorList>
    </citation>
    <scope>NUCLEOTIDE SEQUENCE [LARGE SCALE GENOMIC DNA]</scope>
    <source>
        <strain evidence="7 8">G-116</strain>
    </source>
</reference>
<gene>
    <name evidence="7" type="ORF">E4656_14325</name>
</gene>
<dbReference type="PRINTS" id="PR00176">
    <property type="entry name" value="NANEUSMPORT"/>
</dbReference>
<dbReference type="OrthoDB" id="9762833at2"/>
<comment type="subcellular location">
    <subcellularLocation>
        <location evidence="1">Membrane</location>
        <topology evidence="1">Multi-pass membrane protein</topology>
    </subcellularLocation>
</comment>
<comment type="caution">
    <text evidence="7">The sequence shown here is derived from an EMBL/GenBank/DDBJ whole genome shotgun (WGS) entry which is preliminary data.</text>
</comment>
<feature type="transmembrane region" description="Helical" evidence="6">
    <location>
        <begin position="208"/>
        <end position="229"/>
    </location>
</feature>
<evidence type="ECO:0000313" key="8">
    <source>
        <dbReference type="Proteomes" id="UP000297475"/>
    </source>
</evidence>
<feature type="transmembrane region" description="Helical" evidence="6">
    <location>
        <begin position="285"/>
        <end position="307"/>
    </location>
</feature>
<feature type="transmembrane region" description="Helical" evidence="6">
    <location>
        <begin position="73"/>
        <end position="96"/>
    </location>
</feature>
<dbReference type="InterPro" id="IPR037272">
    <property type="entry name" value="SNS_sf"/>
</dbReference>
<evidence type="ECO:0000256" key="4">
    <source>
        <dbReference type="ARBA" id="ARBA00022989"/>
    </source>
</evidence>
<sequence length="510" mass="56531">MFCAMVFDGVLCFDIARHYSACALYCYGFPMVSLVQHNFWRHRWLFALALSGAVISLSNVFSFPMAVSGGGGVFVVAYLVAHVLIAVPVIMTELLIGRRGRHSAPHSLAHLSAEAFVSQRWRYLGVVMVVTALIVAAYFLAFSGWAIDYMWRAGSGQLPTTESGLRFSLTELLTRSGRMVALHTLICLLILLAVALPSQWGVQLPVAVMGGLLLLLVAALAFWAMGQGFWAIGVDRLFVAEASLWQIDIWVRAVALSFYSLGLGLGISLVLGAHMDTNFSIGGTALWVILVDLLWGLVFAAVVLGFVQITPSTDALAFIFVELPQSLAGEQNGTAWLLVLFAVVLLSGLSTALFLVKHAVMWLHERYRWPRYGAAAVATAAVWVLGFVVIQSLHEWREIRFYGATLLDWFAHVPTNLIIPMVCLLMVIYTGWILPAHQVIEELKPKAEHRFPLWHFHLRFVTTLALLAVLVIQVQAAWAVPALLQLVFLGVLLTLGWAVYRYRHWDWESS</sequence>
<evidence type="ECO:0000256" key="6">
    <source>
        <dbReference type="SAM" id="Phobius"/>
    </source>
</evidence>
<organism evidence="7 8">
    <name type="scientific">Natronospirillum operosum</name>
    <dbReference type="NCBI Taxonomy" id="2759953"/>
    <lineage>
        <taxon>Bacteria</taxon>
        <taxon>Pseudomonadati</taxon>
        <taxon>Pseudomonadota</taxon>
        <taxon>Gammaproteobacteria</taxon>
        <taxon>Oceanospirillales</taxon>
        <taxon>Natronospirillaceae</taxon>
        <taxon>Natronospirillum</taxon>
    </lineage>
</organism>
<feature type="transmembrane region" description="Helical" evidence="6">
    <location>
        <begin position="372"/>
        <end position="393"/>
    </location>
</feature>
<evidence type="ECO:0000313" key="7">
    <source>
        <dbReference type="EMBL" id="TGG92053.1"/>
    </source>
</evidence>
<protein>
    <recommendedName>
        <fullName evidence="9">Sodium-dependent transporter</fullName>
    </recommendedName>
</protein>
<proteinExistence type="predicted"/>